<proteinExistence type="predicted"/>
<evidence type="ECO:0000313" key="3">
    <source>
        <dbReference type="Proteomes" id="UP000295197"/>
    </source>
</evidence>
<evidence type="ECO:0008006" key="4">
    <source>
        <dbReference type="Google" id="ProtNLM"/>
    </source>
</evidence>
<organism evidence="2 3">
    <name type="scientific">Sphingobacterium alimentarium</name>
    <dbReference type="NCBI Taxonomy" id="797292"/>
    <lineage>
        <taxon>Bacteria</taxon>
        <taxon>Pseudomonadati</taxon>
        <taxon>Bacteroidota</taxon>
        <taxon>Sphingobacteriia</taxon>
        <taxon>Sphingobacteriales</taxon>
        <taxon>Sphingobacteriaceae</taxon>
        <taxon>Sphingobacterium</taxon>
    </lineage>
</organism>
<feature type="signal peptide" evidence="1">
    <location>
        <begin position="1"/>
        <end position="17"/>
    </location>
</feature>
<dbReference type="OrthoDB" id="1243758at2"/>
<protein>
    <recommendedName>
        <fullName evidence="4">Plasmid transfer protein</fullName>
    </recommendedName>
</protein>
<dbReference type="RefSeq" id="WP_132779041.1">
    <property type="nucleotide sequence ID" value="NZ_SMBZ01000064.1"/>
</dbReference>
<evidence type="ECO:0000256" key="1">
    <source>
        <dbReference type="SAM" id="SignalP"/>
    </source>
</evidence>
<dbReference type="EMBL" id="SMBZ01000064">
    <property type="protein sequence ID" value="TCV06076.1"/>
    <property type="molecule type" value="Genomic_DNA"/>
</dbReference>
<feature type="chain" id="PRO_5020930242" description="Plasmid transfer protein" evidence="1">
    <location>
        <begin position="18"/>
        <end position="222"/>
    </location>
</feature>
<comment type="caution">
    <text evidence="2">The sequence shown here is derived from an EMBL/GenBank/DDBJ whole genome shotgun (WGS) entry which is preliminary data.</text>
</comment>
<reference evidence="2 3" key="1">
    <citation type="submission" date="2019-03" db="EMBL/GenBank/DDBJ databases">
        <title>Genomic Encyclopedia of Type Strains, Phase IV (KMG-IV): sequencing the most valuable type-strain genomes for metagenomic binning, comparative biology and taxonomic classification.</title>
        <authorList>
            <person name="Goeker M."/>
        </authorList>
    </citation>
    <scope>NUCLEOTIDE SEQUENCE [LARGE SCALE GENOMIC DNA]</scope>
    <source>
        <strain evidence="2 3">DSM 22362</strain>
    </source>
</reference>
<name>A0A4V6P2X9_9SPHI</name>
<gene>
    <name evidence="2" type="ORF">EDC17_10644</name>
</gene>
<keyword evidence="1" id="KW-0732">Signal</keyword>
<sequence length="222" mass="25530">MKNKAFLLLLLFPISLAAQSPITFIYDAGHLKIINQNAAVRYSSEQYHLSQLAHTKKSVDDISINLSSMLLLQGVIHKSLTQVDAALKSSRAVLYIYSVTDEIFDLSNQVFLQAKQEPWLLLFAEDIARALKDRSIKVALEISDFVLKEGNNILMDHAKRDFLLRKVTLELQVIRALIFSINRSMYWTRVNGFYRSLNPYAQFINTDRQKAQEIIRLSRLLK</sequence>
<dbReference type="Proteomes" id="UP000295197">
    <property type="component" value="Unassembled WGS sequence"/>
</dbReference>
<accession>A0A4V6P2X9</accession>
<dbReference type="AlphaFoldDB" id="A0A4V6P2X9"/>
<evidence type="ECO:0000313" key="2">
    <source>
        <dbReference type="EMBL" id="TCV06076.1"/>
    </source>
</evidence>
<keyword evidence="3" id="KW-1185">Reference proteome</keyword>